<dbReference type="EMBL" id="CAJVPK010000003">
    <property type="protein sequence ID" value="CAG8432783.1"/>
    <property type="molecule type" value="Genomic_DNA"/>
</dbReference>
<dbReference type="GO" id="GO:0032259">
    <property type="term" value="P:methylation"/>
    <property type="evidence" value="ECO:0007669"/>
    <property type="project" value="UniProtKB-KW"/>
</dbReference>
<protein>
    <recommendedName>
        <fullName evidence="5">Histone-lysine N-methyltransferase SET5</fullName>
    </recommendedName>
    <alternativeName>
        <fullName evidence="4">SET domain-containing protein 5</fullName>
    </alternativeName>
</protein>
<comment type="caution">
    <text evidence="9">The sequence shown here is derived from an EMBL/GenBank/DDBJ whole genome shotgun (WGS) entry which is preliminary data.</text>
</comment>
<dbReference type="OrthoDB" id="438641at2759"/>
<keyword evidence="10" id="KW-1185">Reference proteome</keyword>
<accession>A0A9N8UZ25</accession>
<dbReference type="GO" id="GO:0045814">
    <property type="term" value="P:negative regulation of gene expression, epigenetic"/>
    <property type="evidence" value="ECO:0007669"/>
    <property type="project" value="TreeGrafter"/>
</dbReference>
<evidence type="ECO:0000313" key="9">
    <source>
        <dbReference type="EMBL" id="CAG8432783.1"/>
    </source>
</evidence>
<gene>
    <name evidence="9" type="ORF">DEBURN_LOCUS111</name>
</gene>
<dbReference type="PANTHER" id="PTHR46402:SF2">
    <property type="entry name" value="HISTONE-LYSINE N-TRIMETHYLTRANSFERASE SMYD5"/>
    <property type="match status" value="1"/>
</dbReference>
<sequence>MQNKDHHTKGNEAIKQNNYLKAWKEYTRALIKDSRNPILWCNRSLACLKGGWPELALVDTVKAEELCISDINKLNSDVELQKLLFKSRYRYAEAMAALGIPILAGRAYHLLLKEFQFYSIVSNSDRKLCNIKGDIYLQLANVQRTVLREQANEDKIIITNEGSGWYKFKGNYPWDCRLYNRLSKESLEKMQKNLNFASQNKLEIKEVSFYEEDNNQINNNKLKELGIVTKRDISDGEILLEEDPFITVHDYSQFRCDFCFHKLTESSNDSKYPVKYPCLNSECKEFFCDSKCYNSAMNLYHQQLCGKNIDNLIKYVQNDLDGINLLVLFALKLFAIAKNRNICPLDIDEIKHLSRNSTHPRIYNDHNIFGSDIEFAYTEILKVLNISLFDLRYDFWVFITILALVEPNAFEGPPKHDDTEISPETAALFSLSSMFNHNCDPNTIHFEALSESYIFDDQHTMKLWRMVYKEKGTHSFRMFIISNKAIKKGEEIFFSYIDENQSKFRRQGNLLVTFKFECNCNRCKAENGRYVQKPVAWNLYYLENETKLVGNNIDISENEI</sequence>
<feature type="domain" description="SET" evidence="8">
    <location>
        <begin position="200"/>
        <end position="497"/>
    </location>
</feature>
<reference evidence="9" key="1">
    <citation type="submission" date="2021-06" db="EMBL/GenBank/DDBJ databases">
        <authorList>
            <person name="Kallberg Y."/>
            <person name="Tangrot J."/>
            <person name="Rosling A."/>
        </authorList>
    </citation>
    <scope>NUCLEOTIDE SEQUENCE</scope>
    <source>
        <strain evidence="9">AZ414A</strain>
    </source>
</reference>
<dbReference type="Gene3D" id="1.25.40.10">
    <property type="entry name" value="Tetratricopeptide repeat domain"/>
    <property type="match status" value="1"/>
</dbReference>
<evidence type="ECO:0000256" key="3">
    <source>
        <dbReference type="ARBA" id="ARBA00022691"/>
    </source>
</evidence>
<comment type="catalytic activity">
    <reaction evidence="6">
        <text>L-lysyl-[histone] + S-adenosyl-L-methionine = N(6)-methyl-L-lysyl-[histone] + S-adenosyl-L-homocysteine + H(+)</text>
        <dbReference type="Rhea" id="RHEA:10024"/>
        <dbReference type="Rhea" id="RHEA-COMP:9845"/>
        <dbReference type="Rhea" id="RHEA-COMP:9846"/>
        <dbReference type="ChEBI" id="CHEBI:15378"/>
        <dbReference type="ChEBI" id="CHEBI:29969"/>
        <dbReference type="ChEBI" id="CHEBI:57856"/>
        <dbReference type="ChEBI" id="CHEBI:59789"/>
        <dbReference type="ChEBI" id="CHEBI:61929"/>
    </reaction>
    <physiologicalReaction direction="left-to-right" evidence="6">
        <dbReference type="Rhea" id="RHEA:10025"/>
    </physiologicalReaction>
</comment>
<keyword evidence="2" id="KW-0808">Transferase</keyword>
<keyword evidence="7" id="KW-0175">Coiled coil</keyword>
<dbReference type="Gene3D" id="6.10.140.2220">
    <property type="match status" value="1"/>
</dbReference>
<dbReference type="Gene3D" id="2.170.270.10">
    <property type="entry name" value="SET domain"/>
    <property type="match status" value="1"/>
</dbReference>
<proteinExistence type="predicted"/>
<name>A0A9N8UZ25_9GLOM</name>
<evidence type="ECO:0000256" key="6">
    <source>
        <dbReference type="ARBA" id="ARBA00048619"/>
    </source>
</evidence>
<keyword evidence="1" id="KW-0489">Methyltransferase</keyword>
<dbReference type="SUPFAM" id="SSF48452">
    <property type="entry name" value="TPR-like"/>
    <property type="match status" value="1"/>
</dbReference>
<dbReference type="PROSITE" id="PS50280">
    <property type="entry name" value="SET"/>
    <property type="match status" value="1"/>
</dbReference>
<evidence type="ECO:0000259" key="8">
    <source>
        <dbReference type="PROSITE" id="PS50280"/>
    </source>
</evidence>
<evidence type="ECO:0000313" key="10">
    <source>
        <dbReference type="Proteomes" id="UP000789706"/>
    </source>
</evidence>
<keyword evidence="3" id="KW-0949">S-adenosyl-L-methionine</keyword>
<dbReference type="Pfam" id="PF00856">
    <property type="entry name" value="SET"/>
    <property type="match status" value="1"/>
</dbReference>
<dbReference type="PANTHER" id="PTHR46402">
    <property type="entry name" value="SET AND MYND DOMAIN-CONTAINING PROTEIN 5"/>
    <property type="match status" value="1"/>
</dbReference>
<dbReference type="Proteomes" id="UP000789706">
    <property type="component" value="Unassembled WGS sequence"/>
</dbReference>
<dbReference type="AlphaFoldDB" id="A0A9N8UZ25"/>
<feature type="coiled-coil region" evidence="7">
    <location>
        <begin position="180"/>
        <end position="207"/>
    </location>
</feature>
<dbReference type="SMART" id="SM00317">
    <property type="entry name" value="SET"/>
    <property type="match status" value="1"/>
</dbReference>
<dbReference type="GO" id="GO:0042799">
    <property type="term" value="F:histone H4K20 methyltransferase activity"/>
    <property type="evidence" value="ECO:0007669"/>
    <property type="project" value="TreeGrafter"/>
</dbReference>
<organism evidence="9 10">
    <name type="scientific">Diversispora eburnea</name>
    <dbReference type="NCBI Taxonomy" id="1213867"/>
    <lineage>
        <taxon>Eukaryota</taxon>
        <taxon>Fungi</taxon>
        <taxon>Fungi incertae sedis</taxon>
        <taxon>Mucoromycota</taxon>
        <taxon>Glomeromycotina</taxon>
        <taxon>Glomeromycetes</taxon>
        <taxon>Diversisporales</taxon>
        <taxon>Diversisporaceae</taxon>
        <taxon>Diversispora</taxon>
    </lineage>
</organism>
<dbReference type="InterPro" id="IPR046341">
    <property type="entry name" value="SET_dom_sf"/>
</dbReference>
<evidence type="ECO:0000256" key="1">
    <source>
        <dbReference type="ARBA" id="ARBA00022603"/>
    </source>
</evidence>
<evidence type="ECO:0000256" key="5">
    <source>
        <dbReference type="ARBA" id="ARBA00044528"/>
    </source>
</evidence>
<evidence type="ECO:0000256" key="7">
    <source>
        <dbReference type="SAM" id="Coils"/>
    </source>
</evidence>
<evidence type="ECO:0000256" key="2">
    <source>
        <dbReference type="ARBA" id="ARBA00022679"/>
    </source>
</evidence>
<dbReference type="Gene3D" id="1.10.220.160">
    <property type="match status" value="1"/>
</dbReference>
<dbReference type="InterPro" id="IPR011990">
    <property type="entry name" value="TPR-like_helical_dom_sf"/>
</dbReference>
<dbReference type="SUPFAM" id="SSF82199">
    <property type="entry name" value="SET domain"/>
    <property type="match status" value="1"/>
</dbReference>
<dbReference type="InterPro" id="IPR001214">
    <property type="entry name" value="SET_dom"/>
</dbReference>
<evidence type="ECO:0000256" key="4">
    <source>
        <dbReference type="ARBA" id="ARBA00042380"/>
    </source>
</evidence>
<dbReference type="CDD" id="cd20071">
    <property type="entry name" value="SET_SMYD"/>
    <property type="match status" value="1"/>
</dbReference>